<name>A0A8S5QMC9_9CAUD</name>
<accession>A0A8S5QMC9</accession>
<proteinExistence type="predicted"/>
<dbReference type="EMBL" id="BK015689">
    <property type="protein sequence ID" value="DAE19963.1"/>
    <property type="molecule type" value="Genomic_DNA"/>
</dbReference>
<organism evidence="1">
    <name type="scientific">CrAss-like virus sp. ctYsL76</name>
    <dbReference type="NCBI Taxonomy" id="2826826"/>
    <lineage>
        <taxon>Viruses</taxon>
        <taxon>Duplodnaviria</taxon>
        <taxon>Heunggongvirae</taxon>
        <taxon>Uroviricota</taxon>
        <taxon>Caudoviricetes</taxon>
        <taxon>Crassvirales</taxon>
    </lineage>
</organism>
<sequence>MIEQKKNDWLATRFFSPDKTLQDLANLGITTDNSSLQEKDYYKKIPQIQEAFKTDSGNFDDFKFDKYYQDILTSYNEADNAKLVSTIMDSYNYDPYDYFAPISSKVRDVSSKFVQFANPERRSRGLTNLRETSAPTMSLREVAQQNKVFNVETQQFED</sequence>
<evidence type="ECO:0000313" key="1">
    <source>
        <dbReference type="EMBL" id="DAE19963.1"/>
    </source>
</evidence>
<reference evidence="1" key="1">
    <citation type="journal article" date="2021" name="Proc. Natl. Acad. Sci. U.S.A.">
        <title>A Catalog of Tens of Thousands of Viruses from Human Metagenomes Reveals Hidden Associations with Chronic Diseases.</title>
        <authorList>
            <person name="Tisza M.J."/>
            <person name="Buck C.B."/>
        </authorList>
    </citation>
    <scope>NUCLEOTIDE SEQUENCE</scope>
    <source>
        <strain evidence="1">CtYsL76</strain>
    </source>
</reference>
<protein>
    <submittedName>
        <fullName evidence="1">Uncharacterized protein</fullName>
    </submittedName>
</protein>